<dbReference type="RefSeq" id="WP_352890857.1">
    <property type="nucleotide sequence ID" value="NZ_JBEPIJ010000028.1"/>
</dbReference>
<dbReference type="InterPro" id="IPR046373">
    <property type="entry name" value="Acyl-CoA_Oxase/DH_mid-dom_sf"/>
</dbReference>
<evidence type="ECO:0000256" key="5">
    <source>
        <dbReference type="ARBA" id="ARBA00023002"/>
    </source>
</evidence>
<evidence type="ECO:0000259" key="9">
    <source>
        <dbReference type="Pfam" id="PF02771"/>
    </source>
</evidence>
<dbReference type="InterPro" id="IPR037069">
    <property type="entry name" value="AcylCoA_DH/ox_N_sf"/>
</dbReference>
<evidence type="ECO:0000259" key="8">
    <source>
        <dbReference type="Pfam" id="PF02770"/>
    </source>
</evidence>
<comment type="caution">
    <text evidence="10">The sequence shown here is derived from an EMBL/GenBank/DDBJ whole genome shotgun (WGS) entry which is preliminary data.</text>
</comment>
<keyword evidence="3 6" id="KW-0285">Flavoprotein</keyword>
<dbReference type="Gene3D" id="1.20.140.10">
    <property type="entry name" value="Butyryl-CoA Dehydrogenase, subunit A, domain 3"/>
    <property type="match status" value="1"/>
</dbReference>
<protein>
    <submittedName>
        <fullName evidence="10">Acyl-CoA dehydrogenase family protein</fullName>
    </submittedName>
</protein>
<dbReference type="Pfam" id="PF02770">
    <property type="entry name" value="Acyl-CoA_dh_M"/>
    <property type="match status" value="1"/>
</dbReference>
<evidence type="ECO:0000259" key="7">
    <source>
        <dbReference type="Pfam" id="PF00441"/>
    </source>
</evidence>
<dbReference type="Proteomes" id="UP001465331">
    <property type="component" value="Unassembled WGS sequence"/>
</dbReference>
<keyword evidence="5 6" id="KW-0560">Oxidoreductase</keyword>
<dbReference type="InterPro" id="IPR036250">
    <property type="entry name" value="AcylCo_DH-like_C"/>
</dbReference>
<proteinExistence type="inferred from homology"/>
<reference evidence="10 11" key="1">
    <citation type="submission" date="2024-06" db="EMBL/GenBank/DDBJ databases">
        <authorList>
            <person name="Li Z."/>
            <person name="Jiang Y."/>
        </authorList>
    </citation>
    <scope>NUCLEOTIDE SEQUENCE [LARGE SCALE GENOMIC DNA]</scope>
    <source>
        <strain evidence="10 11">HSW-8</strain>
    </source>
</reference>
<feature type="domain" description="Acyl-CoA dehydrogenase/oxidase C-terminal" evidence="7">
    <location>
        <begin position="232"/>
        <end position="402"/>
    </location>
</feature>
<dbReference type="Gene3D" id="2.40.110.10">
    <property type="entry name" value="Butyryl-CoA Dehydrogenase, subunit A, domain 2"/>
    <property type="match status" value="1"/>
</dbReference>
<dbReference type="InterPro" id="IPR013786">
    <property type="entry name" value="AcylCoA_DH/ox_N"/>
</dbReference>
<sequence length="406" mass="44922">MDLNWSTADLRFRDEVRRFLEHKLTPELRRAGRLMTSVYADDTACLQWQRILAQHGWGAPSWPKAYGGCEWTPLQRYIFARERVAAGAPPAPFSLHTIGPALIAFGSKEQKRRFLPPLLYGEHRWCQGYSEPESGSDLASLQMSAIDMGDELVCSGSKIWTTHAHTADWMFCLARTSREGRPQQGISFLLIDMRTPGVSVRPIVMFSGEHIQNQVFFDQVRVPKSQVVGGIGRGWTVAKYLLEYERSGVAYTPELHARLDELRNFAAQVPVDGGTLLDQPLFAARLAEARVRVSTLEIYELRTMSALSSGTSPGNAASVMKILGTEISQQITELAMDAAGVYAQAYQPHAGRPGGAIHLPHNPDHVAGPTVASLAPLRYLNDRAGSIYAGTNEIQRNILVKTALRL</sequence>
<evidence type="ECO:0000256" key="1">
    <source>
        <dbReference type="ARBA" id="ARBA00001974"/>
    </source>
</evidence>
<keyword evidence="11" id="KW-1185">Reference proteome</keyword>
<evidence type="ECO:0000256" key="6">
    <source>
        <dbReference type="RuleBase" id="RU362125"/>
    </source>
</evidence>
<dbReference type="SUPFAM" id="SSF56645">
    <property type="entry name" value="Acyl-CoA dehydrogenase NM domain-like"/>
    <property type="match status" value="1"/>
</dbReference>
<evidence type="ECO:0000313" key="11">
    <source>
        <dbReference type="Proteomes" id="UP001465331"/>
    </source>
</evidence>
<dbReference type="Gene3D" id="1.10.540.10">
    <property type="entry name" value="Acyl-CoA dehydrogenase/oxidase, N-terminal domain"/>
    <property type="match status" value="1"/>
</dbReference>
<comment type="similarity">
    <text evidence="2 6">Belongs to the acyl-CoA dehydrogenase family.</text>
</comment>
<accession>A0ABV2ADT4</accession>
<feature type="domain" description="Acyl-CoA oxidase/dehydrogenase middle" evidence="8">
    <location>
        <begin position="126"/>
        <end position="219"/>
    </location>
</feature>
<dbReference type="EMBL" id="JBEPIJ010000028">
    <property type="protein sequence ID" value="MES0875324.1"/>
    <property type="molecule type" value="Genomic_DNA"/>
</dbReference>
<organism evidence="10 11">
    <name type="scientific">Sinimarinibacterium thermocellulolyticum</name>
    <dbReference type="NCBI Taxonomy" id="3170016"/>
    <lineage>
        <taxon>Bacteria</taxon>
        <taxon>Pseudomonadati</taxon>
        <taxon>Pseudomonadota</taxon>
        <taxon>Gammaproteobacteria</taxon>
        <taxon>Nevskiales</taxon>
        <taxon>Nevskiaceae</taxon>
        <taxon>Sinimarinibacterium</taxon>
    </lineage>
</organism>
<evidence type="ECO:0000256" key="4">
    <source>
        <dbReference type="ARBA" id="ARBA00022827"/>
    </source>
</evidence>
<evidence type="ECO:0000256" key="3">
    <source>
        <dbReference type="ARBA" id="ARBA00022630"/>
    </source>
</evidence>
<keyword evidence="4 6" id="KW-0274">FAD</keyword>
<gene>
    <name evidence="10" type="ORF">ABSH63_15095</name>
</gene>
<dbReference type="Pfam" id="PF02771">
    <property type="entry name" value="Acyl-CoA_dh_N"/>
    <property type="match status" value="1"/>
</dbReference>
<dbReference type="InterPro" id="IPR009100">
    <property type="entry name" value="AcylCoA_DH/oxidase_NM_dom_sf"/>
</dbReference>
<dbReference type="InterPro" id="IPR052161">
    <property type="entry name" value="Mycobact_Acyl-CoA_DH"/>
</dbReference>
<dbReference type="PANTHER" id="PTHR43292">
    <property type="entry name" value="ACYL-COA DEHYDROGENASE"/>
    <property type="match status" value="1"/>
</dbReference>
<comment type="cofactor">
    <cofactor evidence="1 6">
        <name>FAD</name>
        <dbReference type="ChEBI" id="CHEBI:57692"/>
    </cofactor>
</comment>
<dbReference type="SUPFAM" id="SSF47203">
    <property type="entry name" value="Acyl-CoA dehydrogenase C-terminal domain-like"/>
    <property type="match status" value="1"/>
</dbReference>
<evidence type="ECO:0000256" key="2">
    <source>
        <dbReference type="ARBA" id="ARBA00009347"/>
    </source>
</evidence>
<dbReference type="PANTHER" id="PTHR43292:SF3">
    <property type="entry name" value="ACYL-COA DEHYDROGENASE FADE29"/>
    <property type="match status" value="1"/>
</dbReference>
<feature type="domain" description="Acyl-CoA dehydrogenase/oxidase N-terminal" evidence="9">
    <location>
        <begin position="11"/>
        <end position="122"/>
    </location>
</feature>
<name>A0ABV2ADT4_9GAMM</name>
<dbReference type="Pfam" id="PF00441">
    <property type="entry name" value="Acyl-CoA_dh_1"/>
    <property type="match status" value="1"/>
</dbReference>
<dbReference type="InterPro" id="IPR009075">
    <property type="entry name" value="AcylCo_DH/oxidase_C"/>
</dbReference>
<evidence type="ECO:0000313" key="10">
    <source>
        <dbReference type="EMBL" id="MES0875324.1"/>
    </source>
</evidence>
<dbReference type="InterPro" id="IPR006091">
    <property type="entry name" value="Acyl-CoA_Oxase/DH_mid-dom"/>
</dbReference>